<keyword evidence="5" id="KW-0812">Transmembrane</keyword>
<dbReference type="GO" id="GO:0030992">
    <property type="term" value="C:intraciliary transport particle B"/>
    <property type="evidence" value="ECO:0007669"/>
    <property type="project" value="TreeGrafter"/>
</dbReference>
<sequence length="85" mass="9955">MRPSIIRFLFTTLKYQQFFIAISLIMALILNKLINKIYRDNIKTAQQYFQLVGSSASECDTIPGRQCMASCFFLYRQFEEVLISN</sequence>
<keyword evidence="7" id="KW-1185">Reference proteome</keyword>
<dbReference type="AlphaFoldDB" id="A0A833W920"/>
<organism evidence="6 7">
    <name type="scientific">Frieseomelitta varia</name>
    <dbReference type="NCBI Taxonomy" id="561572"/>
    <lineage>
        <taxon>Eukaryota</taxon>
        <taxon>Metazoa</taxon>
        <taxon>Ecdysozoa</taxon>
        <taxon>Arthropoda</taxon>
        <taxon>Hexapoda</taxon>
        <taxon>Insecta</taxon>
        <taxon>Pterygota</taxon>
        <taxon>Neoptera</taxon>
        <taxon>Endopterygota</taxon>
        <taxon>Hymenoptera</taxon>
        <taxon>Apocrita</taxon>
        <taxon>Aculeata</taxon>
        <taxon>Apoidea</taxon>
        <taxon>Anthophila</taxon>
        <taxon>Apidae</taxon>
        <taxon>Frieseomelitta</taxon>
    </lineage>
</organism>
<gene>
    <name evidence="6" type="ORF">E2986_11069</name>
</gene>
<evidence type="ECO:0000256" key="1">
    <source>
        <dbReference type="ARBA" id="ARBA00004138"/>
    </source>
</evidence>
<dbReference type="PANTHER" id="PTHR14781:SF0">
    <property type="entry name" value="INTRAFLAGELLAR TRANSPORT PROTEIN 56"/>
    <property type="match status" value="1"/>
</dbReference>
<accession>A0A833W920</accession>
<dbReference type="Proteomes" id="UP000655588">
    <property type="component" value="Unassembled WGS sequence"/>
</dbReference>
<evidence type="ECO:0000256" key="5">
    <source>
        <dbReference type="SAM" id="Phobius"/>
    </source>
</evidence>
<evidence type="ECO:0000256" key="4">
    <source>
        <dbReference type="ARBA" id="ARBA00023273"/>
    </source>
</evidence>
<feature type="transmembrane region" description="Helical" evidence="5">
    <location>
        <begin position="15"/>
        <end position="34"/>
    </location>
</feature>
<evidence type="ECO:0000313" key="7">
    <source>
        <dbReference type="Proteomes" id="UP000655588"/>
    </source>
</evidence>
<dbReference type="GO" id="GO:0120170">
    <property type="term" value="F:intraciliary transport particle B binding"/>
    <property type="evidence" value="ECO:0007669"/>
    <property type="project" value="TreeGrafter"/>
</dbReference>
<reference evidence="6" key="1">
    <citation type="submission" date="2019-11" db="EMBL/GenBank/DDBJ databases">
        <title>The nuclear and mitochondrial genomes of Frieseomelitta varia - a highly eusocial stingless bee (Meliponini) with a permanently sterile worker caste.</title>
        <authorList>
            <person name="Freitas F.C.P."/>
            <person name="Lourenco A.P."/>
            <person name="Nunes F.M.F."/>
            <person name="Paschoal A.R."/>
            <person name="Abreu F.C.P."/>
            <person name="Barbin F.O."/>
            <person name="Bataglia L."/>
            <person name="Cardoso-Junior C.A.M."/>
            <person name="Cervoni M.S."/>
            <person name="Silva S.R."/>
            <person name="Dalarmi F."/>
            <person name="Del Lama M.A."/>
            <person name="Depintor T.S."/>
            <person name="Ferreira K.M."/>
            <person name="Goria P.S."/>
            <person name="Jaskot M.C."/>
            <person name="Lago D.C."/>
            <person name="Luna-Lucena D."/>
            <person name="Moda L.M."/>
            <person name="Nascimento L."/>
            <person name="Pedrino M."/>
            <person name="Rabico F.O."/>
            <person name="Sanches F.C."/>
            <person name="Santos D.E."/>
            <person name="Santos C.G."/>
            <person name="Vieira J."/>
            <person name="Lopes T.F."/>
            <person name="Barchuk A.R."/>
            <person name="Hartfelder K."/>
            <person name="Simoes Z.L.P."/>
            <person name="Bitondi M.M.G."/>
            <person name="Pinheiro D.G."/>
        </authorList>
    </citation>
    <scope>NUCLEOTIDE SEQUENCE</scope>
    <source>
        <strain evidence="6">USP_RPSP 00005682</strain>
        <tissue evidence="6">Whole individual</tissue>
    </source>
</reference>
<keyword evidence="2" id="KW-0677">Repeat</keyword>
<evidence type="ECO:0000313" key="6">
    <source>
        <dbReference type="EMBL" id="KAF3424768.1"/>
    </source>
</evidence>
<dbReference type="GO" id="GO:0035720">
    <property type="term" value="P:intraciliary anterograde transport"/>
    <property type="evidence" value="ECO:0007669"/>
    <property type="project" value="TreeGrafter"/>
</dbReference>
<keyword evidence="5" id="KW-1133">Transmembrane helix</keyword>
<dbReference type="GO" id="GO:0036064">
    <property type="term" value="C:ciliary basal body"/>
    <property type="evidence" value="ECO:0007669"/>
    <property type="project" value="TreeGrafter"/>
</dbReference>
<evidence type="ECO:0000256" key="3">
    <source>
        <dbReference type="ARBA" id="ARBA00022803"/>
    </source>
</evidence>
<dbReference type="PANTHER" id="PTHR14781">
    <property type="entry name" value="INTRAFLAGELLAR TRANSPORT PROTEIN 56"/>
    <property type="match status" value="1"/>
</dbReference>
<dbReference type="EMBL" id="WNWW01000444">
    <property type="protein sequence ID" value="KAF3424768.1"/>
    <property type="molecule type" value="Genomic_DNA"/>
</dbReference>
<dbReference type="GO" id="GO:0035735">
    <property type="term" value="P:intraciliary transport involved in cilium assembly"/>
    <property type="evidence" value="ECO:0007669"/>
    <property type="project" value="TreeGrafter"/>
</dbReference>
<name>A0A833W920_9HYME</name>
<proteinExistence type="predicted"/>
<dbReference type="GO" id="GO:0097546">
    <property type="term" value="C:ciliary base"/>
    <property type="evidence" value="ECO:0007669"/>
    <property type="project" value="TreeGrafter"/>
</dbReference>
<keyword evidence="4" id="KW-0966">Cell projection</keyword>
<comment type="caution">
    <text evidence="6">The sequence shown here is derived from an EMBL/GenBank/DDBJ whole genome shotgun (WGS) entry which is preliminary data.</text>
</comment>
<evidence type="ECO:0000256" key="2">
    <source>
        <dbReference type="ARBA" id="ARBA00022737"/>
    </source>
</evidence>
<keyword evidence="3" id="KW-0802">TPR repeat</keyword>
<comment type="subcellular location">
    <subcellularLocation>
        <location evidence="1">Cell projection</location>
        <location evidence="1">Cilium</location>
    </subcellularLocation>
</comment>
<keyword evidence="5" id="KW-0472">Membrane</keyword>
<protein>
    <submittedName>
        <fullName evidence="6">Uncharacterized protein</fullName>
    </submittedName>
</protein>
<dbReference type="InterPro" id="IPR030511">
    <property type="entry name" value="TTC26"/>
</dbReference>